<dbReference type="AlphaFoldDB" id="A0A6V7GTD5"/>
<protein>
    <submittedName>
        <fullName evidence="1">Uncharacterized protein</fullName>
    </submittedName>
</protein>
<evidence type="ECO:0000313" key="1">
    <source>
        <dbReference type="EMBL" id="CAD1468212.1"/>
    </source>
</evidence>
<reference evidence="1" key="1">
    <citation type="submission" date="2020-07" db="EMBL/GenBank/DDBJ databases">
        <authorList>
            <person name="Nazaruddin N."/>
        </authorList>
    </citation>
    <scope>NUCLEOTIDE SEQUENCE</scope>
</reference>
<dbReference type="Proteomes" id="UP000752696">
    <property type="component" value="Unassembled WGS sequence"/>
</dbReference>
<organism evidence="1 2">
    <name type="scientific">Heterotrigona itama</name>
    <dbReference type="NCBI Taxonomy" id="395501"/>
    <lineage>
        <taxon>Eukaryota</taxon>
        <taxon>Metazoa</taxon>
        <taxon>Ecdysozoa</taxon>
        <taxon>Arthropoda</taxon>
        <taxon>Hexapoda</taxon>
        <taxon>Insecta</taxon>
        <taxon>Pterygota</taxon>
        <taxon>Neoptera</taxon>
        <taxon>Endopterygota</taxon>
        <taxon>Hymenoptera</taxon>
        <taxon>Apocrita</taxon>
        <taxon>Aculeata</taxon>
        <taxon>Apoidea</taxon>
        <taxon>Anthophila</taxon>
        <taxon>Apidae</taxon>
        <taxon>Heterotrigona</taxon>
    </lineage>
</organism>
<name>A0A6V7GTD5_9HYME</name>
<dbReference type="EMBL" id="CAJDYZ010000240">
    <property type="protein sequence ID" value="CAD1468212.1"/>
    <property type="molecule type" value="Genomic_DNA"/>
</dbReference>
<comment type="caution">
    <text evidence="1">The sequence shown here is derived from an EMBL/GenBank/DDBJ whole genome shotgun (WGS) entry which is preliminary data.</text>
</comment>
<gene>
    <name evidence="1" type="ORF">MHI_LOCUS28358</name>
</gene>
<keyword evidence="2" id="KW-1185">Reference proteome</keyword>
<sequence>ELKMNEEHPALQSRLDHTSLELGSLKQVLHERFFVPPLAHLSNAPKPSEAEADPTGQENRLINIVNTNQLPIQVQISLTHNPTPPYLLSISETSAIPDLKPDFREFLENDSTL</sequence>
<evidence type="ECO:0000313" key="2">
    <source>
        <dbReference type="Proteomes" id="UP000752696"/>
    </source>
</evidence>
<accession>A0A6V7GTD5</accession>
<feature type="non-terminal residue" evidence="1">
    <location>
        <position position="113"/>
    </location>
</feature>
<proteinExistence type="predicted"/>